<dbReference type="Proteomes" id="UP000440224">
    <property type="component" value="Unassembled WGS sequence"/>
</dbReference>
<feature type="transmembrane region" description="Helical" evidence="1">
    <location>
        <begin position="80"/>
        <end position="103"/>
    </location>
</feature>
<dbReference type="RefSeq" id="WP_153820194.1">
    <property type="nucleotide sequence ID" value="NZ_WJIE01000004.1"/>
</dbReference>
<evidence type="ECO:0000313" key="2">
    <source>
        <dbReference type="EMBL" id="MRG93354.1"/>
    </source>
</evidence>
<accession>A0A6N7PTE9</accession>
<keyword evidence="1" id="KW-0472">Membrane</keyword>
<keyword evidence="3" id="KW-1185">Reference proteome</keyword>
<reference evidence="2 3" key="1">
    <citation type="submission" date="2019-10" db="EMBL/GenBank/DDBJ databases">
        <title>A soil myxobacterium in the family Polyangiaceae.</title>
        <authorList>
            <person name="Li Y."/>
            <person name="Wang J."/>
        </authorList>
    </citation>
    <scope>NUCLEOTIDE SEQUENCE [LARGE SCALE GENOMIC DNA]</scope>
    <source>
        <strain evidence="2 3">DSM 14734</strain>
    </source>
</reference>
<proteinExistence type="predicted"/>
<sequence>MVSAYDKSLARRALGIAALVGCVVVLVVTATDEGAGLARRVALCAALAPVAGGIGALAASRIARARGETRALEALGAHPGRVLLGAALGGAIIAAIGPALVLADVADLEPLFPRPTAPSVWIAEPDGGLRDVVRGARLGPGGALEVAARSPEALAPVGAGERRVAVGLALLILAVGAPLGATQEGGSSGRAAFALLLVVAMIAAFQLVAAGHVGAFVVCVPPLVLLAHALVSRYRAVPPR</sequence>
<keyword evidence="1" id="KW-0812">Transmembrane</keyword>
<feature type="transmembrane region" description="Helical" evidence="1">
    <location>
        <begin position="12"/>
        <end position="31"/>
    </location>
</feature>
<protein>
    <submittedName>
        <fullName evidence="2">Uncharacterized protein</fullName>
    </submittedName>
</protein>
<feature type="transmembrane region" description="Helical" evidence="1">
    <location>
        <begin position="37"/>
        <end position="59"/>
    </location>
</feature>
<organism evidence="2 3">
    <name type="scientific">Polyangium spumosum</name>
    <dbReference type="NCBI Taxonomy" id="889282"/>
    <lineage>
        <taxon>Bacteria</taxon>
        <taxon>Pseudomonadati</taxon>
        <taxon>Myxococcota</taxon>
        <taxon>Polyangia</taxon>
        <taxon>Polyangiales</taxon>
        <taxon>Polyangiaceae</taxon>
        <taxon>Polyangium</taxon>
    </lineage>
</organism>
<evidence type="ECO:0000256" key="1">
    <source>
        <dbReference type="SAM" id="Phobius"/>
    </source>
</evidence>
<feature type="transmembrane region" description="Helical" evidence="1">
    <location>
        <begin position="213"/>
        <end position="231"/>
    </location>
</feature>
<dbReference type="EMBL" id="WJIE01000004">
    <property type="protein sequence ID" value="MRG93354.1"/>
    <property type="molecule type" value="Genomic_DNA"/>
</dbReference>
<feature type="transmembrane region" description="Helical" evidence="1">
    <location>
        <begin position="189"/>
        <end position="207"/>
    </location>
</feature>
<dbReference type="OrthoDB" id="9913535at2"/>
<gene>
    <name evidence="2" type="ORF">GF068_15745</name>
</gene>
<keyword evidence="1" id="KW-1133">Transmembrane helix</keyword>
<dbReference type="AlphaFoldDB" id="A0A6N7PTE9"/>
<comment type="caution">
    <text evidence="2">The sequence shown here is derived from an EMBL/GenBank/DDBJ whole genome shotgun (WGS) entry which is preliminary data.</text>
</comment>
<feature type="transmembrane region" description="Helical" evidence="1">
    <location>
        <begin position="164"/>
        <end position="182"/>
    </location>
</feature>
<evidence type="ECO:0000313" key="3">
    <source>
        <dbReference type="Proteomes" id="UP000440224"/>
    </source>
</evidence>
<name>A0A6N7PTE9_9BACT</name>